<feature type="domain" description="YbaK/aminoacyl-tRNA synthetase-associated" evidence="5">
    <location>
        <begin position="40"/>
        <end position="150"/>
    </location>
</feature>
<evidence type="ECO:0000259" key="5">
    <source>
        <dbReference type="Pfam" id="PF04073"/>
    </source>
</evidence>
<dbReference type="InterPro" id="IPR007214">
    <property type="entry name" value="YbaK/aa-tRNA-synth-assoc-dom"/>
</dbReference>
<dbReference type="EMBL" id="NASK01000098">
    <property type="protein sequence ID" value="OTQ49039.1"/>
    <property type="molecule type" value="Genomic_DNA"/>
</dbReference>
<dbReference type="InterPro" id="IPR004369">
    <property type="entry name" value="Prolyl-tRNA_editing_YbaK/EbsC"/>
</dbReference>
<name>A0A242NTK3_9GAMM</name>
<keyword evidence="3 4" id="KW-0456">Lyase</keyword>
<organism evidence="6 7">
    <name type="scientific">Gilliamella apis</name>
    <dbReference type="NCBI Taxonomy" id="1970738"/>
    <lineage>
        <taxon>Bacteria</taxon>
        <taxon>Pseudomonadati</taxon>
        <taxon>Pseudomonadota</taxon>
        <taxon>Gammaproteobacteria</taxon>
        <taxon>Orbales</taxon>
        <taxon>Orbaceae</taxon>
        <taxon>Gilliamella</taxon>
    </lineage>
</organism>
<keyword evidence="2 4" id="KW-0648">Protein biosynthesis</keyword>
<dbReference type="PANTHER" id="PTHR30411">
    <property type="entry name" value="CYTOPLASMIC PROTEIN"/>
    <property type="match status" value="1"/>
</dbReference>
<dbReference type="GeneID" id="99744292"/>
<evidence type="ECO:0000256" key="4">
    <source>
        <dbReference type="PIRNR" id="PIRNR006181"/>
    </source>
</evidence>
<dbReference type="EC" id="4.2.-.-" evidence="4"/>
<sequence length="161" mass="17606">MTPAIRLLKNQKIKFNIHQYQHDADQTHYGQEAANKLGLELNIATSQIFKTLIVSINGDNKTLAVCVIPVNCSLDLKQVAKILDCKKIELADPHLAQKTTGYIVGGISPLGQKKLLPTLIDISAKQYQTMLVSGGKRGLEIEISPADLANLLNAKFSKLSN</sequence>
<evidence type="ECO:0000256" key="3">
    <source>
        <dbReference type="ARBA" id="ARBA00023239"/>
    </source>
</evidence>
<protein>
    <recommendedName>
        <fullName evidence="4">Cys-tRNA(Pro)/Cys-tRNA(Cys) deacylase</fullName>
        <ecNumber evidence="4">4.2.-.-</ecNumber>
    </recommendedName>
</protein>
<dbReference type="GO" id="GO:0002161">
    <property type="term" value="F:aminoacyl-tRNA deacylase activity"/>
    <property type="evidence" value="ECO:0007669"/>
    <property type="project" value="InterPro"/>
</dbReference>
<accession>A0A242NTK3</accession>
<dbReference type="GO" id="GO:0016829">
    <property type="term" value="F:lyase activity"/>
    <property type="evidence" value="ECO:0007669"/>
    <property type="project" value="UniProtKB-KW"/>
</dbReference>
<reference evidence="6 7" key="1">
    <citation type="submission" date="2017-03" db="EMBL/GenBank/DDBJ databases">
        <title>Comparative genomics of honeybee gut symbionts reveal geographically distinct and subgroup specific antibiotic resistance.</title>
        <authorList>
            <person name="Ludvigsen J."/>
            <person name="Porcellato D."/>
            <person name="Labee-Lund T.M."/>
            <person name="Amdam G.V."/>
            <person name="Rudi K."/>
        </authorList>
    </citation>
    <scope>NUCLEOTIDE SEQUENCE [LARGE SCALE GENOMIC DNA]</scope>
    <source>
        <strain evidence="6 7">A-4-12</strain>
    </source>
</reference>
<dbReference type="Proteomes" id="UP000194968">
    <property type="component" value="Unassembled WGS sequence"/>
</dbReference>
<comment type="caution">
    <text evidence="6">The sequence shown here is derived from an EMBL/GenBank/DDBJ whole genome shotgun (WGS) entry which is preliminary data.</text>
</comment>
<dbReference type="Pfam" id="PF04073">
    <property type="entry name" value="tRNA_edit"/>
    <property type="match status" value="1"/>
</dbReference>
<dbReference type="PANTHER" id="PTHR30411:SF0">
    <property type="entry name" value="CYS-TRNA(PRO)_CYS-TRNA(CYS) DEACYLASE YBAK"/>
    <property type="match status" value="1"/>
</dbReference>
<dbReference type="PIRSF" id="PIRSF006181">
    <property type="entry name" value="EbsC_YbaK"/>
    <property type="match status" value="1"/>
</dbReference>
<evidence type="ECO:0000256" key="2">
    <source>
        <dbReference type="ARBA" id="ARBA00022917"/>
    </source>
</evidence>
<dbReference type="SUPFAM" id="SSF55826">
    <property type="entry name" value="YbaK/ProRS associated domain"/>
    <property type="match status" value="1"/>
</dbReference>
<dbReference type="Gene3D" id="3.90.960.10">
    <property type="entry name" value="YbaK/aminoacyl-tRNA synthetase-associated domain"/>
    <property type="match status" value="1"/>
</dbReference>
<evidence type="ECO:0000313" key="6">
    <source>
        <dbReference type="EMBL" id="OTQ49039.1"/>
    </source>
</evidence>
<dbReference type="RefSeq" id="WP_065578269.1">
    <property type="nucleotide sequence ID" value="NZ_CAMLFL010000016.1"/>
</dbReference>
<dbReference type="OrthoDB" id="9809296at2"/>
<dbReference type="NCBIfam" id="TIGR00011">
    <property type="entry name" value="YbaK_EbsC"/>
    <property type="match status" value="1"/>
</dbReference>
<comment type="similarity">
    <text evidence="1 4">Belongs to the prolyl-tRNA editing family. YbaK/EbsC subfamily.</text>
</comment>
<dbReference type="InterPro" id="IPR036754">
    <property type="entry name" value="YbaK/aa-tRNA-synt-asso_dom_sf"/>
</dbReference>
<dbReference type="AlphaFoldDB" id="A0A242NTK3"/>
<proteinExistence type="inferred from homology"/>
<dbReference type="GO" id="GO:0006412">
    <property type="term" value="P:translation"/>
    <property type="evidence" value="ECO:0007669"/>
    <property type="project" value="UniProtKB-KW"/>
</dbReference>
<evidence type="ECO:0000313" key="7">
    <source>
        <dbReference type="Proteomes" id="UP000194968"/>
    </source>
</evidence>
<evidence type="ECO:0000256" key="1">
    <source>
        <dbReference type="ARBA" id="ARBA00009798"/>
    </source>
</evidence>
<dbReference type="CDD" id="cd00002">
    <property type="entry name" value="YbaK_deacylase"/>
    <property type="match status" value="1"/>
</dbReference>
<gene>
    <name evidence="6" type="ORF">B6D06_07735</name>
</gene>